<reference evidence="3 4" key="1">
    <citation type="journal article" date="2024" name="Nat. Commun.">
        <title>Phylogenomics reveals the evolutionary origins of lichenization in chlorophyte algae.</title>
        <authorList>
            <person name="Puginier C."/>
            <person name="Libourel C."/>
            <person name="Otte J."/>
            <person name="Skaloud P."/>
            <person name="Haon M."/>
            <person name="Grisel S."/>
            <person name="Petersen M."/>
            <person name="Berrin J.G."/>
            <person name="Delaux P.M."/>
            <person name="Dal Grande F."/>
            <person name="Keller J."/>
        </authorList>
    </citation>
    <scope>NUCLEOTIDE SEQUENCE [LARGE SCALE GENOMIC DNA]</scope>
    <source>
        <strain evidence="3 4">SAG 2523</strain>
    </source>
</reference>
<dbReference type="SUPFAM" id="SSF51735">
    <property type="entry name" value="NAD(P)-binding Rossmann-fold domains"/>
    <property type="match status" value="1"/>
</dbReference>
<sequence>MLVGQKPVCGKGTVCAPLQASQQQSLRRRTPLIRAAVQVPPAWPGRVDVTEADKRKLTSQSGPKPFSVLGSTGSIGTQTLDIVREHRDKFEIVGLAAGSNIDLFAEQVREFQPSLVAIRKGSSQLSNPPQSHITSAAYVKREPLGEPHQAVYPPQSTEHNVSSETPIPELARIPRSQNKTAIPPNQPTQGTPAKYSPPPCP</sequence>
<dbReference type="Proteomes" id="UP001485043">
    <property type="component" value="Unassembled WGS sequence"/>
</dbReference>
<dbReference type="AlphaFoldDB" id="A0AAW1S886"/>
<accession>A0AAW1S886</accession>
<feature type="domain" description="1-deoxy-D-xylulose 5-phosphate reductoisomerase N-terminal" evidence="2">
    <location>
        <begin position="67"/>
        <end position="122"/>
    </location>
</feature>
<keyword evidence="4" id="KW-1185">Reference proteome</keyword>
<dbReference type="Pfam" id="PF02670">
    <property type="entry name" value="DXP_reductoisom"/>
    <property type="match status" value="1"/>
</dbReference>
<evidence type="ECO:0000313" key="4">
    <source>
        <dbReference type="Proteomes" id="UP001485043"/>
    </source>
</evidence>
<dbReference type="InterPro" id="IPR003821">
    <property type="entry name" value="DXP_reductoisomerase"/>
</dbReference>
<dbReference type="EMBL" id="JALJOV010001700">
    <property type="protein sequence ID" value="KAK9842625.1"/>
    <property type="molecule type" value="Genomic_DNA"/>
</dbReference>
<dbReference type="GO" id="GO:0070402">
    <property type="term" value="F:NADPH binding"/>
    <property type="evidence" value="ECO:0007669"/>
    <property type="project" value="InterPro"/>
</dbReference>
<evidence type="ECO:0000259" key="2">
    <source>
        <dbReference type="Pfam" id="PF02670"/>
    </source>
</evidence>
<gene>
    <name evidence="3" type="ORF">WJX84_009017</name>
</gene>
<organism evidence="3 4">
    <name type="scientific">Apatococcus fuscideae</name>
    <dbReference type="NCBI Taxonomy" id="2026836"/>
    <lineage>
        <taxon>Eukaryota</taxon>
        <taxon>Viridiplantae</taxon>
        <taxon>Chlorophyta</taxon>
        <taxon>core chlorophytes</taxon>
        <taxon>Trebouxiophyceae</taxon>
        <taxon>Chlorellales</taxon>
        <taxon>Chlorellaceae</taxon>
        <taxon>Apatococcus</taxon>
    </lineage>
</organism>
<dbReference type="PANTHER" id="PTHR30525">
    <property type="entry name" value="1-DEOXY-D-XYLULOSE 5-PHOSPHATE REDUCTOISOMERASE"/>
    <property type="match status" value="1"/>
</dbReference>
<name>A0AAW1S886_9CHLO</name>
<evidence type="ECO:0000256" key="1">
    <source>
        <dbReference type="SAM" id="MobiDB-lite"/>
    </source>
</evidence>
<proteinExistence type="predicted"/>
<evidence type="ECO:0000313" key="3">
    <source>
        <dbReference type="EMBL" id="KAK9842625.1"/>
    </source>
</evidence>
<dbReference type="Gene3D" id="3.40.50.720">
    <property type="entry name" value="NAD(P)-binding Rossmann-like Domain"/>
    <property type="match status" value="1"/>
</dbReference>
<protein>
    <recommendedName>
        <fullName evidence="2">1-deoxy-D-xylulose 5-phosphate reductoisomerase N-terminal domain-containing protein</fullName>
    </recommendedName>
</protein>
<dbReference type="InterPro" id="IPR013512">
    <property type="entry name" value="DXP_reductoisomerase_N"/>
</dbReference>
<comment type="caution">
    <text evidence="3">The sequence shown here is derived from an EMBL/GenBank/DDBJ whole genome shotgun (WGS) entry which is preliminary data.</text>
</comment>
<dbReference type="GO" id="GO:0030145">
    <property type="term" value="F:manganese ion binding"/>
    <property type="evidence" value="ECO:0007669"/>
    <property type="project" value="TreeGrafter"/>
</dbReference>
<dbReference type="PANTHER" id="PTHR30525:SF0">
    <property type="entry name" value="1-DEOXY-D-XYLULOSE 5-PHOSPHATE REDUCTOISOMERASE, CHLOROPLASTIC"/>
    <property type="match status" value="1"/>
</dbReference>
<dbReference type="GO" id="GO:0051484">
    <property type="term" value="P:isopentenyl diphosphate biosynthetic process, methylerythritol 4-phosphate pathway involved in terpenoid biosynthetic process"/>
    <property type="evidence" value="ECO:0007669"/>
    <property type="project" value="TreeGrafter"/>
</dbReference>
<dbReference type="InterPro" id="IPR036291">
    <property type="entry name" value="NAD(P)-bd_dom_sf"/>
</dbReference>
<feature type="compositionally biased region" description="Polar residues" evidence="1">
    <location>
        <begin position="154"/>
        <end position="165"/>
    </location>
</feature>
<feature type="region of interest" description="Disordered" evidence="1">
    <location>
        <begin position="147"/>
        <end position="201"/>
    </location>
</feature>
<dbReference type="GO" id="GO:0030604">
    <property type="term" value="F:1-deoxy-D-xylulose-5-phosphate reductoisomerase activity"/>
    <property type="evidence" value="ECO:0007669"/>
    <property type="project" value="InterPro"/>
</dbReference>